<reference evidence="1 2" key="1">
    <citation type="submission" date="2015-07" db="EMBL/GenBank/DDBJ databases">
        <authorList>
            <person name="Voget S."/>
            <person name="Dogs M."/>
            <person name="Brinkhoff T.H."/>
            <person name="Daniel R."/>
        </authorList>
    </citation>
    <scope>NUCLEOTIDE SEQUENCE [LARGE SCALE GENOMIC DNA]</scope>
    <source>
        <strain evidence="1 2">B14</strain>
    </source>
</reference>
<sequence>MGGVVQIILNLSDLWEDIAGPLEGTRLGTIDTIESATTGA</sequence>
<organism evidence="1 2">
    <name type="scientific">Roseobacter fucihabitans</name>
    <dbReference type="NCBI Taxonomy" id="1537242"/>
    <lineage>
        <taxon>Bacteria</taxon>
        <taxon>Pseudomonadati</taxon>
        <taxon>Pseudomonadota</taxon>
        <taxon>Alphaproteobacteria</taxon>
        <taxon>Rhodobacterales</taxon>
        <taxon>Roseobacteraceae</taxon>
        <taxon>Roseobacter</taxon>
    </lineage>
</organism>
<reference evidence="2" key="2">
    <citation type="submission" date="2024-01" db="EMBL/GenBank/DDBJ databases">
        <title>Roseobacter fucihabitans sp. nov., isolated from the brown alga Fucus spiralis.</title>
        <authorList>
            <person name="Hahnke S."/>
            <person name="Berger M."/>
            <person name="Schlingloff A."/>
            <person name="Athale I."/>
            <person name="Neumann-Schaal M."/>
            <person name="Adenaya A."/>
            <person name="Poehlein A."/>
            <person name="Daniel R."/>
            <person name="Pertersen J."/>
            <person name="Brinkhoff T."/>
        </authorList>
    </citation>
    <scope>NUCLEOTIDE SEQUENCE [LARGE SCALE GENOMIC DNA]</scope>
    <source>
        <strain evidence="2">B14</strain>
    </source>
</reference>
<accession>A0ABZ2BSE7</accession>
<proteinExistence type="predicted"/>
<keyword evidence="2" id="KW-1185">Reference proteome</keyword>
<evidence type="ECO:0000313" key="2">
    <source>
        <dbReference type="Proteomes" id="UP001318682"/>
    </source>
</evidence>
<protein>
    <submittedName>
        <fullName evidence="1">Uncharacterized protein</fullName>
    </submittedName>
</protein>
<name>A0ABZ2BSE7_9RHOB</name>
<dbReference type="Proteomes" id="UP001318682">
    <property type="component" value="Chromosome"/>
</dbReference>
<dbReference type="EMBL" id="CP143423">
    <property type="protein sequence ID" value="WVX48918.1"/>
    <property type="molecule type" value="Genomic_DNA"/>
</dbReference>
<evidence type="ECO:0000313" key="1">
    <source>
        <dbReference type="EMBL" id="WVX48918.1"/>
    </source>
</evidence>
<gene>
    <name evidence="1" type="ORF">ROLI_020010</name>
</gene>